<dbReference type="EMBL" id="SDAM02000056">
    <property type="protein sequence ID" value="KAH6833678.1"/>
    <property type="molecule type" value="Genomic_DNA"/>
</dbReference>
<reference evidence="2 3" key="1">
    <citation type="journal article" date="2021" name="Nat. Commun.">
        <title>Incipient diploidization of the medicinal plant Perilla within 10,000 years.</title>
        <authorList>
            <person name="Zhang Y."/>
            <person name="Shen Q."/>
            <person name="Leng L."/>
            <person name="Zhang D."/>
            <person name="Chen S."/>
            <person name="Shi Y."/>
            <person name="Ning Z."/>
            <person name="Chen S."/>
        </authorList>
    </citation>
    <scope>NUCLEOTIDE SEQUENCE [LARGE SCALE GENOMIC DNA]</scope>
    <source>
        <strain evidence="3">cv. PC099</strain>
    </source>
</reference>
<gene>
    <name evidence="2" type="ORF">C2S53_005326</name>
</gene>
<name>A0AAD4PBB9_PERFH</name>
<evidence type="ECO:0000256" key="1">
    <source>
        <dbReference type="SAM" id="MobiDB-lite"/>
    </source>
</evidence>
<evidence type="ECO:0000313" key="2">
    <source>
        <dbReference type="EMBL" id="KAH6833678.1"/>
    </source>
</evidence>
<dbReference type="AlphaFoldDB" id="A0AAD4PBB9"/>
<feature type="compositionally biased region" description="Low complexity" evidence="1">
    <location>
        <begin position="65"/>
        <end position="85"/>
    </location>
</feature>
<organism evidence="2 3">
    <name type="scientific">Perilla frutescens var. hirtella</name>
    <name type="common">Perilla citriodora</name>
    <name type="synonym">Perilla setoyensis</name>
    <dbReference type="NCBI Taxonomy" id="608512"/>
    <lineage>
        <taxon>Eukaryota</taxon>
        <taxon>Viridiplantae</taxon>
        <taxon>Streptophyta</taxon>
        <taxon>Embryophyta</taxon>
        <taxon>Tracheophyta</taxon>
        <taxon>Spermatophyta</taxon>
        <taxon>Magnoliopsida</taxon>
        <taxon>eudicotyledons</taxon>
        <taxon>Gunneridae</taxon>
        <taxon>Pentapetalae</taxon>
        <taxon>asterids</taxon>
        <taxon>lamiids</taxon>
        <taxon>Lamiales</taxon>
        <taxon>Lamiaceae</taxon>
        <taxon>Nepetoideae</taxon>
        <taxon>Elsholtzieae</taxon>
        <taxon>Perilla</taxon>
    </lineage>
</organism>
<dbReference type="Proteomes" id="UP001190926">
    <property type="component" value="Unassembled WGS sequence"/>
</dbReference>
<feature type="region of interest" description="Disordered" evidence="1">
    <location>
        <begin position="41"/>
        <end position="109"/>
    </location>
</feature>
<keyword evidence="3" id="KW-1185">Reference proteome</keyword>
<comment type="caution">
    <text evidence="2">The sequence shown here is derived from an EMBL/GenBank/DDBJ whole genome shotgun (WGS) entry which is preliminary data.</text>
</comment>
<protein>
    <submittedName>
        <fullName evidence="2">Uncharacterized protein</fullName>
    </submittedName>
</protein>
<sequence>MPRSSRTGELIFDLVVEKYARKRRKETEKAKQATFSAFNLTHVSESTEEHEFEDTTSSAESHMDNNQGNNAANNGGNNANNAANNLLCDHPNLSYKQPAQQGIPQQGFQQRRQYWVQQQVQALQEKPRRPLEEIVAELAQNSLKFQQET</sequence>
<feature type="compositionally biased region" description="Low complexity" evidence="1">
    <location>
        <begin position="97"/>
        <end position="109"/>
    </location>
</feature>
<accession>A0AAD4PBB9</accession>
<evidence type="ECO:0000313" key="3">
    <source>
        <dbReference type="Proteomes" id="UP001190926"/>
    </source>
</evidence>
<proteinExistence type="predicted"/>